<dbReference type="RefSeq" id="WP_231998121.1">
    <property type="nucleotide sequence ID" value="NZ_LT629689.1"/>
</dbReference>
<accession>A0ABY0NWM2</accession>
<proteinExistence type="predicted"/>
<dbReference type="Proteomes" id="UP000182858">
    <property type="component" value="Chromosome I"/>
</dbReference>
<evidence type="ECO:0000313" key="1">
    <source>
        <dbReference type="EMBL" id="SDG27583.1"/>
    </source>
</evidence>
<dbReference type="GeneID" id="78556802"/>
<gene>
    <name evidence="1" type="ORF">SAMN05216591_5496</name>
</gene>
<name>A0ABY0NWM2_9PSED</name>
<evidence type="ECO:0000313" key="2">
    <source>
        <dbReference type="Proteomes" id="UP000182858"/>
    </source>
</evidence>
<protein>
    <submittedName>
        <fullName evidence="1">Uncharacterized protein</fullName>
    </submittedName>
</protein>
<dbReference type="EMBL" id="LT629689">
    <property type="protein sequence ID" value="SDG27583.1"/>
    <property type="molecule type" value="Genomic_DNA"/>
</dbReference>
<reference evidence="1 2" key="1">
    <citation type="submission" date="2016-10" db="EMBL/GenBank/DDBJ databases">
        <authorList>
            <person name="Varghese N."/>
            <person name="Submissions S."/>
        </authorList>
    </citation>
    <scope>NUCLEOTIDE SEQUENCE [LARGE SCALE GENOMIC DNA]</scope>
    <source>
        <strain evidence="1 2">DSM 17835</strain>
    </source>
</reference>
<organism evidence="1 2">
    <name type="scientific">Pseudomonas extremaustralis</name>
    <dbReference type="NCBI Taxonomy" id="359110"/>
    <lineage>
        <taxon>Bacteria</taxon>
        <taxon>Pseudomonadati</taxon>
        <taxon>Pseudomonadota</taxon>
        <taxon>Gammaproteobacteria</taxon>
        <taxon>Pseudomonadales</taxon>
        <taxon>Pseudomonadaceae</taxon>
        <taxon>Pseudomonas</taxon>
    </lineage>
</organism>
<sequence length="217" mass="24896">MSRPNRQRLFFLTLAVFITVSLSFLNLPWSSKTLSVHIGKPYTEVINDSTFSVSRNTAIYPGDPSDEKDPPYPASTWVRTPTIIEFDDPDYGFTLPETIFGAVTYKDLRVSTITTSPMSESSHFTEAILRLTEVQKTLKNRDWKLQKKDKNGWFKLESATQQEQLQKTLFDQASSISLYIPGKYSLFLSIKCFEHCSERDTKIAKYLIDISIGRERT</sequence>
<keyword evidence="2" id="KW-1185">Reference proteome</keyword>